<dbReference type="RefSeq" id="WP_185252570.1">
    <property type="nucleotide sequence ID" value="NZ_JACKXE010000001.1"/>
</dbReference>
<dbReference type="AlphaFoldDB" id="A0A7X0RFR8"/>
<evidence type="ECO:0008006" key="3">
    <source>
        <dbReference type="Google" id="ProtNLM"/>
    </source>
</evidence>
<comment type="caution">
    <text evidence="1">The sequence shown here is derived from an EMBL/GenBank/DDBJ whole genome shotgun (WGS) entry which is preliminary data.</text>
</comment>
<name>A0A7X0RFR8_9ACTN</name>
<dbReference type="SUPFAM" id="SSF55961">
    <property type="entry name" value="Bet v1-like"/>
    <property type="match status" value="1"/>
</dbReference>
<protein>
    <recommendedName>
        <fullName evidence="3">Polyketide cyclase / dehydrase and lipid transport</fullName>
    </recommendedName>
</protein>
<dbReference type="EMBL" id="JACKXE010000001">
    <property type="protein sequence ID" value="MBB6627407.1"/>
    <property type="molecule type" value="Genomic_DNA"/>
</dbReference>
<reference evidence="1 2" key="1">
    <citation type="submission" date="2020-08" db="EMBL/GenBank/DDBJ databases">
        <authorList>
            <person name="Seo M.-J."/>
        </authorList>
    </citation>
    <scope>NUCLEOTIDE SEQUENCE [LARGE SCALE GENOMIC DNA]</scope>
    <source>
        <strain evidence="1 2">KIGAM211</strain>
    </source>
</reference>
<keyword evidence="2" id="KW-1185">Reference proteome</keyword>
<evidence type="ECO:0000313" key="2">
    <source>
        <dbReference type="Proteomes" id="UP000523955"/>
    </source>
</evidence>
<accession>A0A7X0RFR8</accession>
<dbReference type="InterPro" id="IPR023393">
    <property type="entry name" value="START-like_dom_sf"/>
</dbReference>
<organism evidence="1 2">
    <name type="scientific">Nocardioides luti</name>
    <dbReference type="NCBI Taxonomy" id="2761101"/>
    <lineage>
        <taxon>Bacteria</taxon>
        <taxon>Bacillati</taxon>
        <taxon>Actinomycetota</taxon>
        <taxon>Actinomycetes</taxon>
        <taxon>Propionibacteriales</taxon>
        <taxon>Nocardioidaceae</taxon>
        <taxon>Nocardioides</taxon>
    </lineage>
</organism>
<evidence type="ECO:0000313" key="1">
    <source>
        <dbReference type="EMBL" id="MBB6627407.1"/>
    </source>
</evidence>
<sequence>MTGLPLAWGTVGDEHTRPYPADDLVPGPVVAMTRAVAVSAPAALTWRWVCQTRLAPHSYDLVDNLGRRSPQELTPGAEVLRVGDRMAIVYELTDLEDGHSWSGVSTPSASRLLGRFATTYAVEPDGPDGRSCRLVCRLVVTRRGRAAWLTTRLLAWGDLVMMRRQLLNLKGLAERDARR</sequence>
<proteinExistence type="predicted"/>
<dbReference type="Proteomes" id="UP000523955">
    <property type="component" value="Unassembled WGS sequence"/>
</dbReference>
<gene>
    <name evidence="1" type="ORF">H5V45_08745</name>
</gene>
<dbReference type="Gene3D" id="3.30.530.20">
    <property type="match status" value="1"/>
</dbReference>